<sequence>MPWAYFGMGAVWLTLMCFFVALPCSQLGTFLVLRRMSLVGDAISHSVLPGIVIAFLFVGDLASPWLLIGAALAGLLVTVLIEQIHQRTRIKQDSAIGIAFTSLFALGVVLMALFLDKVHLDQQCVLEGALGDILHYDTVGVLGLEVPSPVVTMFVVAIATLCVVVLFYRVLMLSSFDAGLAASFGYKPGVVHYALMAFLSVVVVAAFQAVGAILVIALLILPAATAYLCTHSLKKMLLIAGLHALISSVAGIYIHVWTDGSQAAAVVVAGLGLFILAWLFGPADGVVLKALQRRSAKPMELQNEAS</sequence>
<feature type="transmembrane region" description="Helical" evidence="9">
    <location>
        <begin position="190"/>
        <end position="207"/>
    </location>
</feature>
<keyword evidence="7 9" id="KW-0472">Membrane</keyword>
<proteinExistence type="inferred from homology"/>
<dbReference type="RefSeq" id="WP_377096531.1">
    <property type="nucleotide sequence ID" value="NZ_JBHSJM010000001.1"/>
</dbReference>
<gene>
    <name evidence="10" type="ORF">ACFSQZ_08705</name>
</gene>
<feature type="transmembrane region" description="Helical" evidence="9">
    <location>
        <begin position="12"/>
        <end position="33"/>
    </location>
</feature>
<evidence type="ECO:0000256" key="5">
    <source>
        <dbReference type="ARBA" id="ARBA00022692"/>
    </source>
</evidence>
<name>A0ABW5E380_9BACT</name>
<evidence type="ECO:0000313" key="11">
    <source>
        <dbReference type="Proteomes" id="UP001597297"/>
    </source>
</evidence>
<keyword evidence="5 8" id="KW-0812">Transmembrane</keyword>
<feature type="transmembrane region" description="Helical" evidence="9">
    <location>
        <begin position="38"/>
        <end position="58"/>
    </location>
</feature>
<dbReference type="EMBL" id="JBHUJC010000025">
    <property type="protein sequence ID" value="MFD2276544.1"/>
    <property type="molecule type" value="Genomic_DNA"/>
</dbReference>
<keyword evidence="4" id="KW-1003">Cell membrane</keyword>
<accession>A0ABW5E380</accession>
<evidence type="ECO:0000256" key="9">
    <source>
        <dbReference type="SAM" id="Phobius"/>
    </source>
</evidence>
<evidence type="ECO:0000256" key="6">
    <source>
        <dbReference type="ARBA" id="ARBA00022989"/>
    </source>
</evidence>
<keyword evidence="6 9" id="KW-1133">Transmembrane helix</keyword>
<feature type="transmembrane region" description="Helical" evidence="9">
    <location>
        <begin position="64"/>
        <end position="82"/>
    </location>
</feature>
<evidence type="ECO:0000256" key="7">
    <source>
        <dbReference type="ARBA" id="ARBA00023136"/>
    </source>
</evidence>
<feature type="transmembrane region" description="Helical" evidence="9">
    <location>
        <begin position="263"/>
        <end position="288"/>
    </location>
</feature>
<dbReference type="PANTHER" id="PTHR30477">
    <property type="entry name" value="ABC-TRANSPORTER METAL-BINDING PROTEIN"/>
    <property type="match status" value="1"/>
</dbReference>
<dbReference type="SUPFAM" id="SSF81345">
    <property type="entry name" value="ABC transporter involved in vitamin B12 uptake, BtuC"/>
    <property type="match status" value="1"/>
</dbReference>
<evidence type="ECO:0000313" key="10">
    <source>
        <dbReference type="EMBL" id="MFD2276544.1"/>
    </source>
</evidence>
<comment type="subcellular location">
    <subcellularLocation>
        <location evidence="1 8">Cell membrane</location>
        <topology evidence="1 8">Multi-pass membrane protein</topology>
    </subcellularLocation>
</comment>
<dbReference type="Proteomes" id="UP001597297">
    <property type="component" value="Unassembled WGS sequence"/>
</dbReference>
<dbReference type="InterPro" id="IPR037294">
    <property type="entry name" value="ABC_BtuC-like"/>
</dbReference>
<evidence type="ECO:0000256" key="1">
    <source>
        <dbReference type="ARBA" id="ARBA00004651"/>
    </source>
</evidence>
<evidence type="ECO:0000256" key="3">
    <source>
        <dbReference type="ARBA" id="ARBA00022448"/>
    </source>
</evidence>
<dbReference type="PANTHER" id="PTHR30477:SF8">
    <property type="entry name" value="METAL TRANSPORT SYSTEM MEMBRANE PROTEIN CT_070-RELATED"/>
    <property type="match status" value="1"/>
</dbReference>
<dbReference type="InterPro" id="IPR001626">
    <property type="entry name" value="ABC_TroCD"/>
</dbReference>
<feature type="transmembrane region" description="Helical" evidence="9">
    <location>
        <begin position="94"/>
        <end position="115"/>
    </location>
</feature>
<protein>
    <submittedName>
        <fullName evidence="10">Metal ABC transporter permease</fullName>
    </submittedName>
</protein>
<feature type="transmembrane region" description="Helical" evidence="9">
    <location>
        <begin position="237"/>
        <end position="257"/>
    </location>
</feature>
<keyword evidence="3 8" id="KW-0813">Transport</keyword>
<feature type="transmembrane region" description="Helical" evidence="9">
    <location>
        <begin position="150"/>
        <end position="170"/>
    </location>
</feature>
<dbReference type="Gene3D" id="1.10.3470.10">
    <property type="entry name" value="ABC transporter involved in vitamin B12 uptake, BtuC"/>
    <property type="match status" value="1"/>
</dbReference>
<comment type="caution">
    <text evidence="10">The sequence shown here is derived from an EMBL/GenBank/DDBJ whole genome shotgun (WGS) entry which is preliminary data.</text>
</comment>
<evidence type="ECO:0000256" key="8">
    <source>
        <dbReference type="RuleBase" id="RU003943"/>
    </source>
</evidence>
<comment type="similarity">
    <text evidence="2 8">Belongs to the ABC-3 integral membrane protein family.</text>
</comment>
<dbReference type="Pfam" id="PF00950">
    <property type="entry name" value="ABC-3"/>
    <property type="match status" value="1"/>
</dbReference>
<evidence type="ECO:0000256" key="2">
    <source>
        <dbReference type="ARBA" id="ARBA00008034"/>
    </source>
</evidence>
<keyword evidence="11" id="KW-1185">Reference proteome</keyword>
<evidence type="ECO:0000256" key="4">
    <source>
        <dbReference type="ARBA" id="ARBA00022475"/>
    </source>
</evidence>
<organism evidence="10 11">
    <name type="scientific">Rubritalea spongiae</name>
    <dbReference type="NCBI Taxonomy" id="430797"/>
    <lineage>
        <taxon>Bacteria</taxon>
        <taxon>Pseudomonadati</taxon>
        <taxon>Verrucomicrobiota</taxon>
        <taxon>Verrucomicrobiia</taxon>
        <taxon>Verrucomicrobiales</taxon>
        <taxon>Rubritaleaceae</taxon>
        <taxon>Rubritalea</taxon>
    </lineage>
</organism>
<feature type="transmembrane region" description="Helical" evidence="9">
    <location>
        <begin position="213"/>
        <end position="230"/>
    </location>
</feature>
<reference evidence="11" key="1">
    <citation type="journal article" date="2019" name="Int. J. Syst. Evol. Microbiol.">
        <title>The Global Catalogue of Microorganisms (GCM) 10K type strain sequencing project: providing services to taxonomists for standard genome sequencing and annotation.</title>
        <authorList>
            <consortium name="The Broad Institute Genomics Platform"/>
            <consortium name="The Broad Institute Genome Sequencing Center for Infectious Disease"/>
            <person name="Wu L."/>
            <person name="Ma J."/>
        </authorList>
    </citation>
    <scope>NUCLEOTIDE SEQUENCE [LARGE SCALE GENOMIC DNA]</scope>
    <source>
        <strain evidence="11">JCM 16545</strain>
    </source>
</reference>